<comment type="caution">
    <text evidence="1">The sequence shown here is derived from an EMBL/GenBank/DDBJ whole genome shotgun (WGS) entry which is preliminary data.</text>
</comment>
<sequence>MSTFCGGIKRPCFSAKETRRIGEVEPLRKPELFIEEVIFIRNAVVNYRSSPVRREPWEKPQTRSKLDVSFILRSLSLMLLRAAEELMKLGQRKTSQSTETKRKQREAV</sequence>
<dbReference type="EMBL" id="VHII01000013">
    <property type="protein sequence ID" value="KAF1381723.1"/>
    <property type="molecule type" value="Genomic_DNA"/>
</dbReference>
<keyword evidence="2" id="KW-1185">Reference proteome</keyword>
<gene>
    <name evidence="1" type="ORF">PFLUV_G00156960</name>
</gene>
<dbReference type="AlphaFoldDB" id="A0A6A5EZQ0"/>
<evidence type="ECO:0000313" key="1">
    <source>
        <dbReference type="EMBL" id="KAF1381723.1"/>
    </source>
</evidence>
<proteinExistence type="predicted"/>
<name>A0A6A5EZQ0_PERFL</name>
<accession>A0A6A5EZQ0</accession>
<dbReference type="Proteomes" id="UP000465112">
    <property type="component" value="Chromosome 13"/>
</dbReference>
<organism evidence="1 2">
    <name type="scientific">Perca fluviatilis</name>
    <name type="common">European perch</name>
    <dbReference type="NCBI Taxonomy" id="8168"/>
    <lineage>
        <taxon>Eukaryota</taxon>
        <taxon>Metazoa</taxon>
        <taxon>Chordata</taxon>
        <taxon>Craniata</taxon>
        <taxon>Vertebrata</taxon>
        <taxon>Euteleostomi</taxon>
        <taxon>Actinopterygii</taxon>
        <taxon>Neopterygii</taxon>
        <taxon>Teleostei</taxon>
        <taxon>Neoteleostei</taxon>
        <taxon>Acanthomorphata</taxon>
        <taxon>Eupercaria</taxon>
        <taxon>Perciformes</taxon>
        <taxon>Percoidei</taxon>
        <taxon>Percidae</taxon>
        <taxon>Percinae</taxon>
        <taxon>Perca</taxon>
    </lineage>
</organism>
<protein>
    <submittedName>
        <fullName evidence="1">Uncharacterized protein</fullName>
    </submittedName>
</protein>
<reference evidence="1 2" key="1">
    <citation type="submission" date="2019-06" db="EMBL/GenBank/DDBJ databases">
        <title>A chromosome-scale genome assembly of the European perch, Perca fluviatilis.</title>
        <authorList>
            <person name="Roques C."/>
            <person name="Zahm M."/>
            <person name="Cabau C."/>
            <person name="Klopp C."/>
            <person name="Bouchez O."/>
            <person name="Donnadieu C."/>
            <person name="Kuhl H."/>
            <person name="Gislard M."/>
            <person name="Guendouz S."/>
            <person name="Journot L."/>
            <person name="Haffray P."/>
            <person name="Bestin A."/>
            <person name="Morvezen R."/>
            <person name="Feron R."/>
            <person name="Wen M."/>
            <person name="Jouanno E."/>
            <person name="Herpin A."/>
            <person name="Schartl M."/>
            <person name="Postlethwait J."/>
            <person name="Schaerlinger B."/>
            <person name="Chardard D."/>
            <person name="Lecocq T."/>
            <person name="Poncet C."/>
            <person name="Jaffrelo L."/>
            <person name="Lampietro C."/>
            <person name="Guiguen Y."/>
        </authorList>
    </citation>
    <scope>NUCLEOTIDE SEQUENCE [LARGE SCALE GENOMIC DNA]</scope>
    <source>
        <tissue evidence="1">Blood</tissue>
    </source>
</reference>
<evidence type="ECO:0000313" key="2">
    <source>
        <dbReference type="Proteomes" id="UP000465112"/>
    </source>
</evidence>